<evidence type="ECO:0000256" key="2">
    <source>
        <dbReference type="ARBA" id="ARBA00022777"/>
    </source>
</evidence>
<protein>
    <submittedName>
        <fullName evidence="6">GAF and ANTAR domain-containing protein</fullName>
    </submittedName>
</protein>
<evidence type="ECO:0000256" key="3">
    <source>
        <dbReference type="ARBA" id="ARBA00023015"/>
    </source>
</evidence>
<dbReference type="InterPro" id="IPR011006">
    <property type="entry name" value="CheY-like_superfamily"/>
</dbReference>
<dbReference type="InterPro" id="IPR005561">
    <property type="entry name" value="ANTAR"/>
</dbReference>
<evidence type="ECO:0000256" key="4">
    <source>
        <dbReference type="ARBA" id="ARBA00023163"/>
    </source>
</evidence>
<keyword evidence="1" id="KW-0808">Transferase</keyword>
<accession>A0ABT1KX87</accession>
<dbReference type="SMART" id="SM01012">
    <property type="entry name" value="ANTAR"/>
    <property type="match status" value="1"/>
</dbReference>
<dbReference type="Pfam" id="PF03861">
    <property type="entry name" value="ANTAR"/>
    <property type="match status" value="1"/>
</dbReference>
<proteinExistence type="predicted"/>
<dbReference type="InterPro" id="IPR012074">
    <property type="entry name" value="GAF_ANTAR"/>
</dbReference>
<sequence length="234" mass="26068">MDDVFGGQLADAVRELDAQADPPHTLERLVQITPEFFSACDHVGISLVERDQIRTPVATDERLRQLDEKQYELGQGPCRDAIREHEVVVVHDLATDPRWPAWGRAMVAELGIRSSVSFRLFTRPDRTWGALNVYSTQPGSFGDEDVSQGRTIAAMAAVVLARSINDEQLTRALETRTVIGQAIGMVMERYDLDADRAFDVLRRLSSQENIKLRDLAAELVATRDIPSGRTPAVD</sequence>
<dbReference type="SMART" id="SM00065">
    <property type="entry name" value="GAF"/>
    <property type="match status" value="1"/>
</dbReference>
<keyword evidence="3" id="KW-0805">Transcription regulation</keyword>
<reference evidence="6 7" key="1">
    <citation type="submission" date="2022-06" db="EMBL/GenBank/DDBJ databases">
        <authorList>
            <person name="So Y."/>
        </authorList>
    </citation>
    <scope>NUCLEOTIDE SEQUENCE [LARGE SCALE GENOMIC DNA]</scope>
    <source>
        <strain evidence="6 7">STR3</strain>
    </source>
</reference>
<keyword evidence="2" id="KW-0418">Kinase</keyword>
<evidence type="ECO:0000313" key="7">
    <source>
        <dbReference type="Proteomes" id="UP001204524"/>
    </source>
</evidence>
<keyword evidence="7" id="KW-1185">Reference proteome</keyword>
<dbReference type="InterPro" id="IPR029016">
    <property type="entry name" value="GAF-like_dom_sf"/>
</dbReference>
<comment type="caution">
    <text evidence="6">The sequence shown here is derived from an EMBL/GenBank/DDBJ whole genome shotgun (WGS) entry which is preliminary data.</text>
</comment>
<evidence type="ECO:0000256" key="1">
    <source>
        <dbReference type="ARBA" id="ARBA00022679"/>
    </source>
</evidence>
<dbReference type="PROSITE" id="PS50921">
    <property type="entry name" value="ANTAR"/>
    <property type="match status" value="1"/>
</dbReference>
<dbReference type="InterPro" id="IPR003018">
    <property type="entry name" value="GAF"/>
</dbReference>
<organism evidence="6 7">
    <name type="scientific">Nocardioides pinisoli</name>
    <dbReference type="NCBI Taxonomy" id="2950279"/>
    <lineage>
        <taxon>Bacteria</taxon>
        <taxon>Bacillati</taxon>
        <taxon>Actinomycetota</taxon>
        <taxon>Actinomycetes</taxon>
        <taxon>Propionibacteriales</taxon>
        <taxon>Nocardioidaceae</taxon>
        <taxon>Nocardioides</taxon>
    </lineage>
</organism>
<keyword evidence="4" id="KW-0804">Transcription</keyword>
<dbReference type="EMBL" id="JANARS010000003">
    <property type="protein sequence ID" value="MCP3421871.1"/>
    <property type="molecule type" value="Genomic_DNA"/>
</dbReference>
<dbReference type="RefSeq" id="WP_254181081.1">
    <property type="nucleotide sequence ID" value="NZ_JANARS010000003.1"/>
</dbReference>
<dbReference type="Proteomes" id="UP001204524">
    <property type="component" value="Unassembled WGS sequence"/>
</dbReference>
<evidence type="ECO:0000259" key="5">
    <source>
        <dbReference type="PROSITE" id="PS50921"/>
    </source>
</evidence>
<dbReference type="Pfam" id="PF13185">
    <property type="entry name" value="GAF_2"/>
    <property type="match status" value="1"/>
</dbReference>
<dbReference type="SUPFAM" id="SSF52172">
    <property type="entry name" value="CheY-like"/>
    <property type="match status" value="1"/>
</dbReference>
<dbReference type="InterPro" id="IPR036388">
    <property type="entry name" value="WH-like_DNA-bd_sf"/>
</dbReference>
<dbReference type="Gene3D" id="3.30.450.40">
    <property type="match status" value="1"/>
</dbReference>
<evidence type="ECO:0000313" key="6">
    <source>
        <dbReference type="EMBL" id="MCP3421871.1"/>
    </source>
</evidence>
<gene>
    <name evidence="6" type="ORF">NCI01_08705</name>
</gene>
<dbReference type="PIRSF" id="PIRSF036625">
    <property type="entry name" value="GAF_ANTAR"/>
    <property type="match status" value="1"/>
</dbReference>
<dbReference type="Gene3D" id="1.10.10.10">
    <property type="entry name" value="Winged helix-like DNA-binding domain superfamily/Winged helix DNA-binding domain"/>
    <property type="match status" value="1"/>
</dbReference>
<name>A0ABT1KX87_9ACTN</name>
<dbReference type="SUPFAM" id="SSF55781">
    <property type="entry name" value="GAF domain-like"/>
    <property type="match status" value="1"/>
</dbReference>
<feature type="domain" description="ANTAR" evidence="5">
    <location>
        <begin position="159"/>
        <end position="220"/>
    </location>
</feature>